<dbReference type="Pfam" id="PF07463">
    <property type="entry name" value="NUMOD4"/>
    <property type="match status" value="1"/>
</dbReference>
<comment type="caution">
    <text evidence="2">The sequence shown here is derived from an EMBL/GenBank/DDBJ whole genome shotgun (WGS) entry which is preliminary data.</text>
</comment>
<dbReference type="InterPro" id="IPR044925">
    <property type="entry name" value="His-Me_finger_sf"/>
</dbReference>
<dbReference type="SUPFAM" id="SSF64496">
    <property type="entry name" value="DNA-binding domain of intron-encoded endonucleases"/>
    <property type="match status" value="1"/>
</dbReference>
<dbReference type="AlphaFoldDB" id="A0A4V1MAU9"/>
<gene>
    <name evidence="2" type="ORF">ESB13_10260</name>
</gene>
<dbReference type="GO" id="GO:0016788">
    <property type="term" value="F:hydrolase activity, acting on ester bonds"/>
    <property type="evidence" value="ECO:0007669"/>
    <property type="project" value="InterPro"/>
</dbReference>
<keyword evidence="3" id="KW-1185">Reference proteome</keyword>
<sequence>MVKETLYPYQNKSLVSIRGERWKDIPGFEGYYQASNMGRIKSCDRTIPHPRWGSQSVYSQILSQSVAKNRNIKTGDPMIDLRVTLNVEGVPHYYNTRRLIYITFINSELDYAKDELYIINKDGDGYNNRVNNLKAVTRQEKSRRAFERGRVVESHLKTADRSQWKNYGGYARRKPVKQYQGRKLVARYESVSEAARKTGYGEKEIIMVAKGRWTHYHGFRWSYATA</sequence>
<accession>A0A4V1MAU9</accession>
<name>A0A4V1MAU9_9BACT</name>
<dbReference type="Gene3D" id="3.90.75.20">
    <property type="match status" value="1"/>
</dbReference>
<dbReference type="OrthoDB" id="6631788at2"/>
<dbReference type="InterPro" id="IPR010902">
    <property type="entry name" value="NUMOD4"/>
</dbReference>
<proteinExistence type="predicted"/>
<dbReference type="SUPFAM" id="SSF54060">
    <property type="entry name" value="His-Me finger endonucleases"/>
    <property type="match status" value="1"/>
</dbReference>
<dbReference type="Proteomes" id="UP000290545">
    <property type="component" value="Unassembled WGS sequence"/>
</dbReference>
<protein>
    <recommendedName>
        <fullName evidence="1">NUMOD4 domain-containing protein</fullName>
    </recommendedName>
</protein>
<evidence type="ECO:0000313" key="3">
    <source>
        <dbReference type="Proteomes" id="UP000290545"/>
    </source>
</evidence>
<evidence type="ECO:0000259" key="1">
    <source>
        <dbReference type="Pfam" id="PF07463"/>
    </source>
</evidence>
<feature type="domain" description="NUMOD4" evidence="1">
    <location>
        <begin position="20"/>
        <end position="74"/>
    </location>
</feature>
<dbReference type="Gene3D" id="1.10.10.10">
    <property type="entry name" value="Winged helix-like DNA-binding domain superfamily/Winged helix DNA-binding domain"/>
    <property type="match status" value="1"/>
</dbReference>
<organism evidence="2 3">
    <name type="scientific">Filimonas effusa</name>
    <dbReference type="NCBI Taxonomy" id="2508721"/>
    <lineage>
        <taxon>Bacteria</taxon>
        <taxon>Pseudomonadati</taxon>
        <taxon>Bacteroidota</taxon>
        <taxon>Chitinophagia</taxon>
        <taxon>Chitinophagales</taxon>
        <taxon>Chitinophagaceae</taxon>
        <taxon>Filimonas</taxon>
    </lineage>
</organism>
<dbReference type="EMBL" id="SDHZ01000001">
    <property type="protein sequence ID" value="RXK87136.1"/>
    <property type="molecule type" value="Genomic_DNA"/>
</dbReference>
<dbReference type="InterPro" id="IPR036388">
    <property type="entry name" value="WH-like_DNA-bd_sf"/>
</dbReference>
<reference evidence="2 3" key="1">
    <citation type="submission" date="2019-01" db="EMBL/GenBank/DDBJ databases">
        <title>Filimonas sp. strain TTM-71.</title>
        <authorList>
            <person name="Chen W.-M."/>
        </authorList>
    </citation>
    <scope>NUCLEOTIDE SEQUENCE [LARGE SCALE GENOMIC DNA]</scope>
    <source>
        <strain evidence="2 3">TTM-71</strain>
    </source>
</reference>
<dbReference type="RefSeq" id="WP_129002886.1">
    <property type="nucleotide sequence ID" value="NZ_SDHZ01000001.1"/>
</dbReference>
<evidence type="ECO:0000313" key="2">
    <source>
        <dbReference type="EMBL" id="RXK87136.1"/>
    </source>
</evidence>